<feature type="compositionally biased region" description="Basic and acidic residues" evidence="1">
    <location>
        <begin position="214"/>
        <end position="228"/>
    </location>
</feature>
<dbReference type="HOGENOM" id="CLU_702223_0_0_1"/>
<dbReference type="GO" id="GO:0030515">
    <property type="term" value="F:snoRNA binding"/>
    <property type="evidence" value="ECO:0007669"/>
    <property type="project" value="InterPro"/>
</dbReference>
<reference evidence="2 3" key="1">
    <citation type="journal article" date="2012" name="BMC Genomics">
        <title>Sequencing the genome of Marssonina brunnea reveals fungus-poplar co-evolution.</title>
        <authorList>
            <person name="Zhu S."/>
            <person name="Cao Y.-Z."/>
            <person name="Jiang C."/>
            <person name="Tan B.-Y."/>
            <person name="Wang Z."/>
            <person name="Feng S."/>
            <person name="Zhang L."/>
            <person name="Su X.-H."/>
            <person name="Brejova B."/>
            <person name="Vinar T."/>
            <person name="Xu M."/>
            <person name="Wang M.-X."/>
            <person name="Zhang S.-G."/>
            <person name="Huang M.-R."/>
            <person name="Wu R."/>
            <person name="Zhou Y."/>
        </authorList>
    </citation>
    <scope>NUCLEOTIDE SEQUENCE [LARGE SCALE GENOMIC DNA]</scope>
    <source>
        <strain evidence="2 3">MB_m1</strain>
    </source>
</reference>
<organism evidence="2 3">
    <name type="scientific">Marssonina brunnea f. sp. multigermtubi (strain MB_m1)</name>
    <name type="common">Marssonina leaf spot fungus</name>
    <dbReference type="NCBI Taxonomy" id="1072389"/>
    <lineage>
        <taxon>Eukaryota</taxon>
        <taxon>Fungi</taxon>
        <taxon>Dikarya</taxon>
        <taxon>Ascomycota</taxon>
        <taxon>Pezizomycotina</taxon>
        <taxon>Leotiomycetes</taxon>
        <taxon>Helotiales</taxon>
        <taxon>Drepanopezizaceae</taxon>
        <taxon>Drepanopeziza</taxon>
    </lineage>
</organism>
<name>K1XXK5_MARBU</name>
<accession>K1XXK5</accession>
<keyword evidence="3" id="KW-1185">Reference proteome</keyword>
<feature type="region of interest" description="Disordered" evidence="1">
    <location>
        <begin position="19"/>
        <end position="42"/>
    </location>
</feature>
<dbReference type="InterPro" id="IPR013268">
    <property type="entry name" value="UTP16"/>
</dbReference>
<protein>
    <submittedName>
        <fullName evidence="2">Sporulation protein</fullName>
    </submittedName>
</protein>
<dbReference type="EMBL" id="JH921436">
    <property type="protein sequence ID" value="EKD17539.1"/>
    <property type="molecule type" value="Genomic_DNA"/>
</dbReference>
<dbReference type="OrthoDB" id="5245631at2759"/>
<feature type="compositionally biased region" description="Basic and acidic residues" evidence="1">
    <location>
        <begin position="240"/>
        <end position="252"/>
    </location>
</feature>
<dbReference type="GO" id="GO:0006364">
    <property type="term" value="P:rRNA processing"/>
    <property type="evidence" value="ECO:0007669"/>
    <property type="project" value="InterPro"/>
</dbReference>
<dbReference type="GeneID" id="18760335"/>
<feature type="region of interest" description="Disordered" evidence="1">
    <location>
        <begin position="117"/>
        <end position="342"/>
    </location>
</feature>
<dbReference type="Proteomes" id="UP000006753">
    <property type="component" value="Unassembled WGS sequence"/>
</dbReference>
<dbReference type="eggNOG" id="ENOG502S51X">
    <property type="taxonomic scope" value="Eukaryota"/>
</dbReference>
<dbReference type="KEGG" id="mbe:MBM_04400"/>
<feature type="compositionally biased region" description="Acidic residues" evidence="1">
    <location>
        <begin position="131"/>
        <end position="144"/>
    </location>
</feature>
<evidence type="ECO:0000313" key="2">
    <source>
        <dbReference type="EMBL" id="EKD17539.1"/>
    </source>
</evidence>
<feature type="compositionally biased region" description="Basic and acidic residues" evidence="1">
    <location>
        <begin position="145"/>
        <end position="172"/>
    </location>
</feature>
<dbReference type="AlphaFoldDB" id="K1XXK5"/>
<dbReference type="InParanoid" id="K1XXK5"/>
<feature type="region of interest" description="Disordered" evidence="1">
    <location>
        <begin position="57"/>
        <end position="87"/>
    </location>
</feature>
<proteinExistence type="predicted"/>
<feature type="compositionally biased region" description="Basic and acidic residues" evidence="1">
    <location>
        <begin position="317"/>
        <end position="340"/>
    </location>
</feature>
<evidence type="ECO:0000313" key="3">
    <source>
        <dbReference type="Proteomes" id="UP000006753"/>
    </source>
</evidence>
<sequence length="393" mass="44258">MFSRIYRSARALLIDTPQNPAFETTPKRRTPKTMVTSRSQTRKVEKVLTDDNTINVHISSTSKKRSQRAPAGDVNMEDEGTPSAKKRKILPVREKVKPAVSMSRLLVEIPARKATPKLEDNAGTPAKPIEIEDDSEDVSADEVDIVEKNVGKEPAKEEVKIDTQKTHKRFDSEEPGPELFSTAREIPEEIADSEEEEDSEDDAPEAIGIQQAAEEVKSKERSTAKAVKEQISATRKKRKERDEILKKQSETGKKRKLETALKPVPHSDSEIPDQEQPMEPPPAFDQPRLTSRSTLPEFLPAEYLEDSEPQDLMISTEKADRPKPKKTKFLEAKAPKDKRVGRTTYRVAKSGEMSLAPKVDFQAKSVKEKWLQGRSGRKAEPSRRPFGKAFGRR</sequence>
<feature type="region of interest" description="Disordered" evidence="1">
    <location>
        <begin position="370"/>
        <end position="393"/>
    </location>
</feature>
<evidence type="ECO:0000256" key="1">
    <source>
        <dbReference type="SAM" id="MobiDB-lite"/>
    </source>
</evidence>
<feature type="compositionally biased region" description="Basic and acidic residues" evidence="1">
    <location>
        <begin position="370"/>
        <end position="383"/>
    </location>
</feature>
<feature type="compositionally biased region" description="Acidic residues" evidence="1">
    <location>
        <begin position="188"/>
        <end position="204"/>
    </location>
</feature>
<gene>
    <name evidence="2" type="ORF">MBM_04400</name>
</gene>
<dbReference type="Pfam" id="PF08297">
    <property type="entry name" value="U3_snoRNA_assoc"/>
    <property type="match status" value="1"/>
</dbReference>
<dbReference type="OMA" id="REHWLKG"/>